<dbReference type="InterPro" id="IPR036649">
    <property type="entry name" value="Pyrophosphatase_sf"/>
</dbReference>
<comment type="similarity">
    <text evidence="5">Belongs to the PPase family.</text>
</comment>
<feature type="binding site" evidence="5">
    <location>
        <position position="44"/>
    </location>
    <ligand>
        <name>substrate</name>
    </ligand>
</feature>
<evidence type="ECO:0000313" key="7">
    <source>
        <dbReference type="Proteomes" id="UP000008637"/>
    </source>
</evidence>
<reference evidence="6 7" key="1">
    <citation type="journal article" date="2011" name="J. Bacteriol.">
        <title>Complete genome sequence of Mycoplasma haemofelis, a hemotropic mycoplasma.</title>
        <authorList>
            <person name="Barker E.N."/>
            <person name="Helps C.R."/>
            <person name="Peters I.R."/>
            <person name="Darby A.C."/>
            <person name="Radford A.D."/>
            <person name="Tasker S."/>
        </authorList>
    </citation>
    <scope>NUCLEOTIDE SEQUENCE [LARGE SCALE GENOMIC DNA]</scope>
    <source>
        <strain evidence="6 7">Langford 1</strain>
    </source>
</reference>
<dbReference type="EC" id="3.6.1.1" evidence="5"/>
<comment type="cofactor">
    <cofactor evidence="1 5">
        <name>Mg(2+)</name>
        <dbReference type="ChEBI" id="CHEBI:18420"/>
    </cofactor>
</comment>
<feature type="binding site" evidence="5">
    <location>
        <position position="128"/>
    </location>
    <ligand>
        <name>substrate</name>
    </ligand>
</feature>
<dbReference type="EMBL" id="FR773153">
    <property type="protein sequence ID" value="CBY92693.1"/>
    <property type="molecule type" value="Genomic_DNA"/>
</dbReference>
<name>E8ZHS2_MYCHL</name>
<keyword evidence="3 5" id="KW-0378">Hydrolase</keyword>
<dbReference type="PROSITE" id="PS00387">
    <property type="entry name" value="PPASE"/>
    <property type="match status" value="1"/>
</dbReference>
<dbReference type="GO" id="GO:0006796">
    <property type="term" value="P:phosphate-containing compound metabolic process"/>
    <property type="evidence" value="ECO:0007669"/>
    <property type="project" value="InterPro"/>
</dbReference>
<evidence type="ECO:0000256" key="4">
    <source>
        <dbReference type="ARBA" id="ARBA00022842"/>
    </source>
</evidence>
<keyword evidence="4 5" id="KW-0460">Magnesium</keyword>
<keyword evidence="2 5" id="KW-0479">Metal-binding</keyword>
<feature type="binding site" evidence="5">
    <location>
        <position position="59"/>
    </location>
    <ligand>
        <name>Mg(2+)</name>
        <dbReference type="ChEBI" id="CHEBI:18420"/>
        <label>1</label>
    </ligand>
</feature>
<dbReference type="CDD" id="cd00412">
    <property type="entry name" value="pyrophosphatase"/>
    <property type="match status" value="1"/>
</dbReference>
<gene>
    <name evidence="5 6" type="primary">ppa</name>
    <name evidence="6" type="ordered locus">HF1_06850</name>
</gene>
<evidence type="ECO:0000313" key="6">
    <source>
        <dbReference type="EMBL" id="CBY92693.1"/>
    </source>
</evidence>
<feature type="binding site" evidence="5">
    <location>
        <position position="54"/>
    </location>
    <ligand>
        <name>Mg(2+)</name>
        <dbReference type="ChEBI" id="CHEBI:18420"/>
        <label>1</label>
    </ligand>
</feature>
<dbReference type="InterPro" id="IPR008162">
    <property type="entry name" value="Pyrophosphatase"/>
</dbReference>
<dbReference type="GO" id="GO:0005737">
    <property type="term" value="C:cytoplasm"/>
    <property type="evidence" value="ECO:0007669"/>
    <property type="project" value="UniProtKB-SubCell"/>
</dbReference>
<dbReference type="KEGG" id="mha:HF1_06850"/>
<comment type="function">
    <text evidence="5">Catalyzes the hydrolysis of inorganic pyrophosphate (PPi) forming two phosphate ions.</text>
</comment>
<sequence length="163" mass="18468">MENKLKVVLEISKNSRLKYEVDKESGKLALDRVLFGSNVYPQNYGYIEGTLDHDGDPLDVLIISNESLLPGSIIPTRILGAMKMIDSGDRDTKLIGVVDVDVRYKSFQKLADVPEALLNEIKDFFSNYKKLENKEVEVQEFVDLDGAMKILAECRDLFKKSSY</sequence>
<feature type="binding site" evidence="5">
    <location>
        <position position="18"/>
    </location>
    <ligand>
        <name>substrate</name>
    </ligand>
</feature>
<dbReference type="OrthoDB" id="5187599at2"/>
<keyword evidence="7" id="KW-1185">Reference proteome</keyword>
<evidence type="ECO:0000256" key="1">
    <source>
        <dbReference type="ARBA" id="ARBA00001946"/>
    </source>
</evidence>
<dbReference type="Gene3D" id="3.90.80.10">
    <property type="entry name" value="Inorganic pyrophosphatase"/>
    <property type="match status" value="1"/>
</dbReference>
<feature type="binding site" evidence="5">
    <location>
        <position position="91"/>
    </location>
    <ligand>
        <name>Mg(2+)</name>
        <dbReference type="ChEBI" id="CHEBI:18420"/>
        <label>1</label>
    </ligand>
</feature>
<dbReference type="HOGENOM" id="CLU_073198_1_2_14"/>
<evidence type="ECO:0000256" key="5">
    <source>
        <dbReference type="HAMAP-Rule" id="MF_00209"/>
    </source>
</evidence>
<organism evidence="6 7">
    <name type="scientific">Mycoplasma haemofelis (strain Langford 1)</name>
    <name type="common">Haemobartonella felis</name>
    <dbReference type="NCBI Taxonomy" id="941640"/>
    <lineage>
        <taxon>Bacteria</taxon>
        <taxon>Bacillati</taxon>
        <taxon>Mycoplasmatota</taxon>
        <taxon>Mollicutes</taxon>
        <taxon>Mycoplasmataceae</taxon>
        <taxon>Mycoplasma</taxon>
    </lineage>
</organism>
<dbReference type="Proteomes" id="UP000008637">
    <property type="component" value="Chromosome"/>
</dbReference>
<dbReference type="HAMAP" id="MF_00209">
    <property type="entry name" value="Inorganic_PPase"/>
    <property type="match status" value="1"/>
</dbReference>
<feature type="binding site" evidence="5">
    <location>
        <position position="59"/>
    </location>
    <ligand>
        <name>Mg(2+)</name>
        <dbReference type="ChEBI" id="CHEBI:18420"/>
        <label>2</label>
    </ligand>
</feature>
<dbReference type="Pfam" id="PF00719">
    <property type="entry name" value="Pyrophosphatase"/>
    <property type="match status" value="1"/>
</dbReference>
<dbReference type="AlphaFoldDB" id="E8ZHS2"/>
<dbReference type="SUPFAM" id="SSF50324">
    <property type="entry name" value="Inorganic pyrophosphatase"/>
    <property type="match status" value="1"/>
</dbReference>
<evidence type="ECO:0000256" key="2">
    <source>
        <dbReference type="ARBA" id="ARBA00022723"/>
    </source>
</evidence>
<proteinExistence type="inferred from homology"/>
<evidence type="ECO:0000256" key="3">
    <source>
        <dbReference type="ARBA" id="ARBA00022801"/>
    </source>
</evidence>
<comment type="subcellular location">
    <subcellularLocation>
        <location evidence="5">Cytoplasm</location>
    </subcellularLocation>
</comment>
<dbReference type="PANTHER" id="PTHR10286">
    <property type="entry name" value="INORGANIC PYROPHOSPHATASE"/>
    <property type="match status" value="1"/>
</dbReference>
<comment type="catalytic activity">
    <reaction evidence="5">
        <text>diphosphate + H2O = 2 phosphate + H(+)</text>
        <dbReference type="Rhea" id="RHEA:24576"/>
        <dbReference type="ChEBI" id="CHEBI:15377"/>
        <dbReference type="ChEBI" id="CHEBI:15378"/>
        <dbReference type="ChEBI" id="CHEBI:33019"/>
        <dbReference type="ChEBI" id="CHEBI:43474"/>
        <dbReference type="EC" id="3.6.1.1"/>
    </reaction>
</comment>
<accession>E8ZHS2</accession>
<feature type="binding site" evidence="5">
    <location>
        <position position="32"/>
    </location>
    <ligand>
        <name>substrate</name>
    </ligand>
</feature>
<dbReference type="GO" id="GO:0004427">
    <property type="term" value="F:inorganic diphosphate phosphatase activity"/>
    <property type="evidence" value="ECO:0007669"/>
    <property type="project" value="UniProtKB-UniRule"/>
</dbReference>
<keyword evidence="5" id="KW-0963">Cytoplasm</keyword>
<protein>
    <recommendedName>
        <fullName evidence="5">Inorganic pyrophosphatase</fullName>
        <ecNumber evidence="5">3.6.1.1</ecNumber>
    </recommendedName>
    <alternativeName>
        <fullName evidence="5">Pyrophosphate phospho-hydrolase</fullName>
        <shortName evidence="5">PPase</shortName>
    </alternativeName>
</protein>
<dbReference type="GO" id="GO:0000287">
    <property type="term" value="F:magnesium ion binding"/>
    <property type="evidence" value="ECO:0007669"/>
    <property type="project" value="UniProtKB-UniRule"/>
</dbReference>
<comment type="subunit">
    <text evidence="5">Homohexamer.</text>
</comment>